<comment type="caution">
    <text evidence="1">The sequence shown here is derived from an EMBL/GenBank/DDBJ whole genome shotgun (WGS) entry which is preliminary data.</text>
</comment>
<dbReference type="AlphaFoldDB" id="A0A9Q0JF67"/>
<dbReference type="EMBL" id="JAKUCV010003455">
    <property type="protein sequence ID" value="KAJ4838892.1"/>
    <property type="molecule type" value="Genomic_DNA"/>
</dbReference>
<reference evidence="1" key="2">
    <citation type="journal article" date="2023" name="Plants (Basel)">
        <title>Annotation of the Turnera subulata (Passifloraceae) Draft Genome Reveals the S-Locus Evolved after the Divergence of Turneroideae from Passifloroideae in a Stepwise Manner.</title>
        <authorList>
            <person name="Henning P.M."/>
            <person name="Roalson E.H."/>
            <person name="Mir W."/>
            <person name="McCubbin A.G."/>
            <person name="Shore J.S."/>
        </authorList>
    </citation>
    <scope>NUCLEOTIDE SEQUENCE</scope>
    <source>
        <strain evidence="1">F60SS</strain>
    </source>
</reference>
<accession>A0A9Q0JF67</accession>
<keyword evidence="2" id="KW-1185">Reference proteome</keyword>
<sequence>MRVGGQWNSSGACDSEVEPINETYLREYPPKMLVLERVLRGMKTHKASIKFTFRSRKRDRSKRSCNGLQDFSAKSSKSIFGILDPSHDNRYTEEVKI</sequence>
<organism evidence="1 2">
    <name type="scientific">Turnera subulata</name>
    <dbReference type="NCBI Taxonomy" id="218843"/>
    <lineage>
        <taxon>Eukaryota</taxon>
        <taxon>Viridiplantae</taxon>
        <taxon>Streptophyta</taxon>
        <taxon>Embryophyta</taxon>
        <taxon>Tracheophyta</taxon>
        <taxon>Spermatophyta</taxon>
        <taxon>Magnoliopsida</taxon>
        <taxon>eudicotyledons</taxon>
        <taxon>Gunneridae</taxon>
        <taxon>Pentapetalae</taxon>
        <taxon>rosids</taxon>
        <taxon>fabids</taxon>
        <taxon>Malpighiales</taxon>
        <taxon>Passifloraceae</taxon>
        <taxon>Turnera</taxon>
    </lineage>
</organism>
<gene>
    <name evidence="1" type="ORF">Tsubulata_048465</name>
</gene>
<name>A0A9Q0JF67_9ROSI</name>
<dbReference type="Proteomes" id="UP001141552">
    <property type="component" value="Unassembled WGS sequence"/>
</dbReference>
<reference evidence="1" key="1">
    <citation type="submission" date="2022-02" db="EMBL/GenBank/DDBJ databases">
        <authorList>
            <person name="Henning P.M."/>
            <person name="McCubbin A.G."/>
            <person name="Shore J.S."/>
        </authorList>
    </citation>
    <scope>NUCLEOTIDE SEQUENCE</scope>
    <source>
        <strain evidence="1">F60SS</strain>
        <tissue evidence="1">Leaves</tissue>
    </source>
</reference>
<evidence type="ECO:0000313" key="2">
    <source>
        <dbReference type="Proteomes" id="UP001141552"/>
    </source>
</evidence>
<protein>
    <submittedName>
        <fullName evidence="1">Uncharacterized protein</fullName>
    </submittedName>
</protein>
<proteinExistence type="predicted"/>
<evidence type="ECO:0000313" key="1">
    <source>
        <dbReference type="EMBL" id="KAJ4838892.1"/>
    </source>
</evidence>